<dbReference type="InterPro" id="IPR047287">
    <property type="entry name" value="Tudor_SGF29_rpt2"/>
</dbReference>
<dbReference type="RefSeq" id="XP_004354678.1">
    <property type="nucleotide sequence ID" value="XM_004354626.1"/>
</dbReference>
<comment type="subcellular location">
    <subcellularLocation>
        <location evidence="1">Nucleus</location>
    </subcellularLocation>
</comment>
<keyword evidence="3" id="KW-0804">Transcription</keyword>
<feature type="domain" description="SGF29 C-terminal" evidence="6">
    <location>
        <begin position="213"/>
        <end position="346"/>
    </location>
</feature>
<dbReference type="Gene3D" id="2.30.30.140">
    <property type="match status" value="2"/>
</dbReference>
<keyword evidence="8" id="KW-1185">Reference proteome</keyword>
<evidence type="ECO:0000256" key="1">
    <source>
        <dbReference type="ARBA" id="ARBA00004123"/>
    </source>
</evidence>
<dbReference type="AlphaFoldDB" id="F4Q7B2"/>
<proteinExistence type="predicted"/>
<dbReference type="InterPro" id="IPR037802">
    <property type="entry name" value="SGF29"/>
</dbReference>
<dbReference type="GO" id="GO:0000124">
    <property type="term" value="C:SAGA complex"/>
    <property type="evidence" value="ECO:0007669"/>
    <property type="project" value="InterPro"/>
</dbReference>
<gene>
    <name evidence="7" type="ORF">DFA_09324</name>
</gene>
<dbReference type="FunFam" id="2.30.30.140:FF:000061">
    <property type="entry name" value="SAGA-associated factor 29 isoform X6"/>
    <property type="match status" value="1"/>
</dbReference>
<reference evidence="8" key="1">
    <citation type="journal article" date="2011" name="Genome Res.">
        <title>Phylogeny-wide analysis of social amoeba genomes highlights ancient origins for complex intercellular communication.</title>
        <authorList>
            <person name="Heidel A.J."/>
            <person name="Lawal H.M."/>
            <person name="Felder M."/>
            <person name="Schilde C."/>
            <person name="Helps N.R."/>
            <person name="Tunggal B."/>
            <person name="Rivero F."/>
            <person name="John U."/>
            <person name="Schleicher M."/>
            <person name="Eichinger L."/>
            <person name="Platzer M."/>
            <person name="Noegel A.A."/>
            <person name="Schaap P."/>
            <person name="Gloeckner G."/>
        </authorList>
    </citation>
    <scope>NUCLEOTIDE SEQUENCE [LARGE SCALE GENOMIC DNA]</scope>
    <source>
        <strain evidence="8">SH3</strain>
    </source>
</reference>
<dbReference type="PROSITE" id="PS51518">
    <property type="entry name" value="SGF29_C"/>
    <property type="match status" value="1"/>
</dbReference>
<dbReference type="GO" id="GO:0044016">
    <property type="term" value="F:histone H3K4 acetyltransferase activity"/>
    <property type="evidence" value="ECO:0007669"/>
    <property type="project" value="EnsemblProtists"/>
</dbReference>
<evidence type="ECO:0000313" key="7">
    <source>
        <dbReference type="EMBL" id="EGG16294.1"/>
    </source>
</evidence>
<accession>F4Q7B2</accession>
<dbReference type="EMBL" id="GL883024">
    <property type="protein sequence ID" value="EGG16294.1"/>
    <property type="molecule type" value="Genomic_DNA"/>
</dbReference>
<evidence type="ECO:0000256" key="2">
    <source>
        <dbReference type="ARBA" id="ARBA00023015"/>
    </source>
</evidence>
<dbReference type="CDD" id="cd20394">
    <property type="entry name" value="Tudor_SGF29_rpt2"/>
    <property type="match status" value="1"/>
</dbReference>
<dbReference type="Pfam" id="PF07039">
    <property type="entry name" value="SGF29_Tudor"/>
    <property type="match status" value="1"/>
</dbReference>
<sequence length="346" mass="38120">MSAITDVQLISVFRKIEKIVKETEVYSKKVDLLRETGGALNSSGNSSVFEDDDEYIGCEMYAKALKVYMESKSYIESLDKSMNKFVDKIGRHEKASNITKNIANNNNNNNNNNNGNNNKESTSSSSDDDSGETEPRRNLKRKSKEPSSSNNGTPTSSNSSGSSNGNNPYANNSATAQKTKRIKPPPAEPIPKEDSPPTSSKADSKQDKDTSSKEQQITNGTLVAAREKSNNSVNWILAKVNGFNQKNQKYEVIDEDEDEPKRFFVIAKDIIQLPSTSSVSNNFSSGTKVLAMFPDTTAFYPAVVVSSTKVKNKTTHYTLHFDDDQGDNGQTPSRRVSAQYVVSFSK</sequence>
<name>F4Q7B2_CACFS</name>
<dbReference type="OMA" id="HEMYNKT"/>
<protein>
    <submittedName>
        <fullName evidence="7">DUF1325 family protein</fullName>
    </submittedName>
</protein>
<evidence type="ECO:0000313" key="8">
    <source>
        <dbReference type="Proteomes" id="UP000007797"/>
    </source>
</evidence>
<dbReference type="Proteomes" id="UP000007797">
    <property type="component" value="Unassembled WGS sequence"/>
</dbReference>
<dbReference type="InterPro" id="IPR047288">
    <property type="entry name" value="Tudor_SGF29_rpt1"/>
</dbReference>
<feature type="region of interest" description="Disordered" evidence="5">
    <location>
        <begin position="100"/>
        <end position="220"/>
    </location>
</feature>
<dbReference type="GeneID" id="14868399"/>
<dbReference type="CDD" id="cd20393">
    <property type="entry name" value="Tudor_SGF29_rpt1"/>
    <property type="match status" value="1"/>
</dbReference>
<evidence type="ECO:0000259" key="6">
    <source>
        <dbReference type="PROSITE" id="PS51518"/>
    </source>
</evidence>
<dbReference type="PANTHER" id="PTHR21539:SF0">
    <property type="entry name" value="SAGA-ASSOCIATED FACTOR 29"/>
    <property type="match status" value="1"/>
</dbReference>
<organism evidence="7 8">
    <name type="scientific">Cavenderia fasciculata</name>
    <name type="common">Slime mold</name>
    <name type="synonym">Dictyostelium fasciculatum</name>
    <dbReference type="NCBI Taxonomy" id="261658"/>
    <lineage>
        <taxon>Eukaryota</taxon>
        <taxon>Amoebozoa</taxon>
        <taxon>Evosea</taxon>
        <taxon>Eumycetozoa</taxon>
        <taxon>Dictyostelia</taxon>
        <taxon>Acytosteliales</taxon>
        <taxon>Cavenderiaceae</taxon>
        <taxon>Cavenderia</taxon>
    </lineage>
</organism>
<keyword evidence="2" id="KW-0805">Transcription regulation</keyword>
<evidence type="ECO:0000256" key="4">
    <source>
        <dbReference type="ARBA" id="ARBA00023242"/>
    </source>
</evidence>
<dbReference type="GO" id="GO:0005634">
    <property type="term" value="C:nucleus"/>
    <property type="evidence" value="ECO:0007669"/>
    <property type="project" value="UniProtKB-SubCell"/>
</dbReference>
<evidence type="ECO:0000256" key="5">
    <source>
        <dbReference type="SAM" id="MobiDB-lite"/>
    </source>
</evidence>
<dbReference type="STRING" id="1054147.F4Q7B2"/>
<feature type="compositionally biased region" description="Low complexity" evidence="5">
    <location>
        <begin position="100"/>
        <end position="125"/>
    </location>
</feature>
<feature type="compositionally biased region" description="Low complexity" evidence="5">
    <location>
        <begin position="146"/>
        <end position="175"/>
    </location>
</feature>
<dbReference type="InterPro" id="IPR010750">
    <property type="entry name" value="SGF29_tudor-like_dom"/>
</dbReference>
<feature type="compositionally biased region" description="Basic and acidic residues" evidence="5">
    <location>
        <begin position="202"/>
        <end position="212"/>
    </location>
</feature>
<dbReference type="KEGG" id="dfa:DFA_09324"/>
<keyword evidence="4" id="KW-0539">Nucleus</keyword>
<dbReference type="PANTHER" id="PTHR21539">
    <property type="entry name" value="SAGA-ASSOCIATED FACTOR 29"/>
    <property type="match status" value="1"/>
</dbReference>
<dbReference type="OrthoDB" id="10265994at2759"/>
<evidence type="ECO:0000256" key="3">
    <source>
        <dbReference type="ARBA" id="ARBA00023163"/>
    </source>
</evidence>